<name>A0A1G6N3N6_9BACT</name>
<dbReference type="InterPro" id="IPR007169">
    <property type="entry name" value="RemA-like"/>
</dbReference>
<dbReference type="RefSeq" id="WP_091404275.1">
    <property type="nucleotide sequence ID" value="NZ_FMYV01000005.1"/>
</dbReference>
<sequence>MLVPITKDSYITAERVHSILPQEYIQFRKVKKIFQGNDVLTEEEKKDENNEVKGNTSLIDITYGRSVETVIFMDSGQLILSSVDTKKVIEKVNKGRRF</sequence>
<dbReference type="EMBL" id="FMYV01000005">
    <property type="protein sequence ID" value="SDC62459.1"/>
    <property type="molecule type" value="Genomic_DNA"/>
</dbReference>
<proteinExistence type="predicted"/>
<evidence type="ECO:0008006" key="3">
    <source>
        <dbReference type="Google" id="ProtNLM"/>
    </source>
</evidence>
<evidence type="ECO:0000313" key="2">
    <source>
        <dbReference type="Proteomes" id="UP000199322"/>
    </source>
</evidence>
<organism evidence="1 2">
    <name type="scientific">Geotoga petraea</name>
    <dbReference type="NCBI Taxonomy" id="28234"/>
    <lineage>
        <taxon>Bacteria</taxon>
        <taxon>Thermotogati</taxon>
        <taxon>Thermotogota</taxon>
        <taxon>Thermotogae</taxon>
        <taxon>Petrotogales</taxon>
        <taxon>Petrotogaceae</taxon>
        <taxon>Geotoga</taxon>
    </lineage>
</organism>
<protein>
    <recommendedName>
        <fullName evidence="3">DUF370 domain-containing protein</fullName>
    </recommendedName>
</protein>
<dbReference type="STRING" id="28234.SAMN04488588_1485"/>
<keyword evidence="2" id="KW-1185">Reference proteome</keyword>
<reference evidence="1 2" key="1">
    <citation type="submission" date="2016-10" db="EMBL/GenBank/DDBJ databases">
        <authorList>
            <person name="de Groot N.N."/>
        </authorList>
    </citation>
    <scope>NUCLEOTIDE SEQUENCE [LARGE SCALE GENOMIC DNA]</scope>
    <source>
        <strain evidence="1 2">WG14</strain>
    </source>
</reference>
<evidence type="ECO:0000313" key="1">
    <source>
        <dbReference type="EMBL" id="SDC62459.1"/>
    </source>
</evidence>
<gene>
    <name evidence="1" type="ORF">SAMN04488588_1485</name>
</gene>
<accession>A0A1G6N3N6</accession>
<dbReference type="Pfam" id="PF04025">
    <property type="entry name" value="RemA-like"/>
    <property type="match status" value="1"/>
</dbReference>
<dbReference type="Proteomes" id="UP000199322">
    <property type="component" value="Unassembled WGS sequence"/>
</dbReference>
<dbReference type="AlphaFoldDB" id="A0A1G6N3N6"/>